<protein>
    <submittedName>
        <fullName evidence="10">Serine/threonine-protein kinase 10-like</fullName>
    </submittedName>
</protein>
<comment type="similarity">
    <text evidence="1">Belongs to the protein kinase superfamily. STE Ser/Thr protein kinase family. STE20 subfamily.</text>
</comment>
<dbReference type="Proteomes" id="UP000241769">
    <property type="component" value="Unassembled WGS sequence"/>
</dbReference>
<dbReference type="InterPro" id="IPR011009">
    <property type="entry name" value="Kinase-like_dom_sf"/>
</dbReference>
<dbReference type="InterPro" id="IPR008271">
    <property type="entry name" value="Ser/Thr_kinase_AS"/>
</dbReference>
<dbReference type="InterPro" id="IPR000719">
    <property type="entry name" value="Prot_kinase_dom"/>
</dbReference>
<dbReference type="GO" id="GO:0005524">
    <property type="term" value="F:ATP binding"/>
    <property type="evidence" value="ECO:0007669"/>
    <property type="project" value="UniProtKB-KW"/>
</dbReference>
<dbReference type="InterPro" id="IPR050629">
    <property type="entry name" value="STE20/SPS1-PAK"/>
</dbReference>
<dbReference type="PANTHER" id="PTHR48012">
    <property type="entry name" value="STERILE20-LIKE KINASE, ISOFORM B-RELATED"/>
    <property type="match status" value="1"/>
</dbReference>
<evidence type="ECO:0000256" key="6">
    <source>
        <dbReference type="ARBA" id="ARBA00022840"/>
    </source>
</evidence>
<dbReference type="AlphaFoldDB" id="A0A2P6NY42"/>
<evidence type="ECO:0000256" key="8">
    <source>
        <dbReference type="ARBA" id="ARBA00048679"/>
    </source>
</evidence>
<name>A0A2P6NY42_9EUKA</name>
<organism evidence="10 11">
    <name type="scientific">Planoprotostelium fungivorum</name>
    <dbReference type="NCBI Taxonomy" id="1890364"/>
    <lineage>
        <taxon>Eukaryota</taxon>
        <taxon>Amoebozoa</taxon>
        <taxon>Evosea</taxon>
        <taxon>Variosea</taxon>
        <taxon>Cavosteliida</taxon>
        <taxon>Cavosteliaceae</taxon>
        <taxon>Planoprotostelium</taxon>
    </lineage>
</organism>
<dbReference type="OrthoDB" id="1043025at2759"/>
<keyword evidence="4" id="KW-0547">Nucleotide-binding</keyword>
<keyword evidence="5 10" id="KW-0418">Kinase</keyword>
<dbReference type="STRING" id="1890364.A0A2P6NY42"/>
<dbReference type="SMART" id="SM00220">
    <property type="entry name" value="S_TKc"/>
    <property type="match status" value="1"/>
</dbReference>
<evidence type="ECO:0000313" key="11">
    <source>
        <dbReference type="Proteomes" id="UP000241769"/>
    </source>
</evidence>
<evidence type="ECO:0000256" key="4">
    <source>
        <dbReference type="ARBA" id="ARBA00022741"/>
    </source>
</evidence>
<comment type="catalytic activity">
    <reaction evidence="8">
        <text>L-seryl-[protein] + ATP = O-phospho-L-seryl-[protein] + ADP + H(+)</text>
        <dbReference type="Rhea" id="RHEA:17989"/>
        <dbReference type="Rhea" id="RHEA-COMP:9863"/>
        <dbReference type="Rhea" id="RHEA-COMP:11604"/>
        <dbReference type="ChEBI" id="CHEBI:15378"/>
        <dbReference type="ChEBI" id="CHEBI:29999"/>
        <dbReference type="ChEBI" id="CHEBI:30616"/>
        <dbReference type="ChEBI" id="CHEBI:83421"/>
        <dbReference type="ChEBI" id="CHEBI:456216"/>
        <dbReference type="EC" id="2.7.11.1"/>
    </reaction>
</comment>
<keyword evidence="6" id="KW-0067">ATP-binding</keyword>
<dbReference type="PROSITE" id="PS00108">
    <property type="entry name" value="PROTEIN_KINASE_ST"/>
    <property type="match status" value="1"/>
</dbReference>
<evidence type="ECO:0000256" key="5">
    <source>
        <dbReference type="ARBA" id="ARBA00022777"/>
    </source>
</evidence>
<gene>
    <name evidence="10" type="ORF">PROFUN_00344</name>
</gene>
<accession>A0A2P6NY42</accession>
<evidence type="ECO:0000256" key="1">
    <source>
        <dbReference type="ARBA" id="ARBA00008874"/>
    </source>
</evidence>
<evidence type="ECO:0000256" key="3">
    <source>
        <dbReference type="ARBA" id="ARBA00022679"/>
    </source>
</evidence>
<dbReference type="Gene3D" id="1.10.510.10">
    <property type="entry name" value="Transferase(Phosphotransferase) domain 1"/>
    <property type="match status" value="1"/>
</dbReference>
<evidence type="ECO:0000313" key="10">
    <source>
        <dbReference type="EMBL" id="PRP88876.1"/>
    </source>
</evidence>
<keyword evidence="11" id="KW-1185">Reference proteome</keyword>
<dbReference type="GO" id="GO:0004674">
    <property type="term" value="F:protein serine/threonine kinase activity"/>
    <property type="evidence" value="ECO:0007669"/>
    <property type="project" value="UniProtKB-KW"/>
</dbReference>
<dbReference type="GO" id="GO:0005737">
    <property type="term" value="C:cytoplasm"/>
    <property type="evidence" value="ECO:0007669"/>
    <property type="project" value="TreeGrafter"/>
</dbReference>
<keyword evidence="3" id="KW-0808">Transferase</keyword>
<comment type="catalytic activity">
    <reaction evidence="7">
        <text>L-threonyl-[protein] + ATP = O-phospho-L-threonyl-[protein] + ADP + H(+)</text>
        <dbReference type="Rhea" id="RHEA:46608"/>
        <dbReference type="Rhea" id="RHEA-COMP:11060"/>
        <dbReference type="Rhea" id="RHEA-COMP:11605"/>
        <dbReference type="ChEBI" id="CHEBI:15378"/>
        <dbReference type="ChEBI" id="CHEBI:30013"/>
        <dbReference type="ChEBI" id="CHEBI:30616"/>
        <dbReference type="ChEBI" id="CHEBI:61977"/>
        <dbReference type="ChEBI" id="CHEBI:456216"/>
        <dbReference type="EC" id="2.7.11.1"/>
    </reaction>
</comment>
<evidence type="ECO:0000256" key="2">
    <source>
        <dbReference type="ARBA" id="ARBA00022527"/>
    </source>
</evidence>
<dbReference type="EMBL" id="MDYQ01000007">
    <property type="protein sequence ID" value="PRP88876.1"/>
    <property type="molecule type" value="Genomic_DNA"/>
</dbReference>
<dbReference type="Pfam" id="PF00069">
    <property type="entry name" value="Pkinase"/>
    <property type="match status" value="1"/>
</dbReference>
<reference evidence="10 11" key="1">
    <citation type="journal article" date="2018" name="Genome Biol. Evol.">
        <title>Multiple Roots of Fruiting Body Formation in Amoebozoa.</title>
        <authorList>
            <person name="Hillmann F."/>
            <person name="Forbes G."/>
            <person name="Novohradska S."/>
            <person name="Ferling I."/>
            <person name="Riege K."/>
            <person name="Groth M."/>
            <person name="Westermann M."/>
            <person name="Marz M."/>
            <person name="Spaller T."/>
            <person name="Winckler T."/>
            <person name="Schaap P."/>
            <person name="Glockner G."/>
        </authorList>
    </citation>
    <scope>NUCLEOTIDE SEQUENCE [LARGE SCALE GENOMIC DNA]</scope>
    <source>
        <strain evidence="10 11">Jena</strain>
    </source>
</reference>
<evidence type="ECO:0000259" key="9">
    <source>
        <dbReference type="PROSITE" id="PS50011"/>
    </source>
</evidence>
<keyword evidence="2" id="KW-0723">Serine/threonine-protein kinase</keyword>
<evidence type="ECO:0000256" key="7">
    <source>
        <dbReference type="ARBA" id="ARBA00047899"/>
    </source>
</evidence>
<feature type="domain" description="Protein kinase" evidence="9">
    <location>
        <begin position="68"/>
        <end position="325"/>
    </location>
</feature>
<sequence>MTRRIGFRGPKNLAHNTTTTLMPDSGFKIVKTFFARKSSKEIPVDLPVVEEDAVDSTQHGRAFDRRNYSIVTRLGRGSFGHVDLVRSNGNLYALKSQKTRQPAFGGEIDAHLLVCQRGDHQNIVKLHYASGNDNKTGLIAMEYCDGMSLSRLTTLLSEDQLRPIARQVVSGLMFLHSIGIIHRDVKPENLILCRDGTVKIIDLGVAHNTNTSSPTSASGTLLYMSPEQITCMDHPLSYGDKVDCWAMGVSLVELALGKLPNAHLPKHEAVAIIKKGDPPTLGRMKRTHNIDREFSVDFQEFILSCLKRSPHERASAVELSRHRWLTMQDEDGVTQSLVDIVNEGLRRRDSHTKK</sequence>
<dbReference type="PROSITE" id="PS50011">
    <property type="entry name" value="PROTEIN_KINASE_DOM"/>
    <property type="match status" value="1"/>
</dbReference>
<dbReference type="PANTHER" id="PTHR48012:SF10">
    <property type="entry name" value="FI20177P1"/>
    <property type="match status" value="1"/>
</dbReference>
<proteinExistence type="inferred from homology"/>
<comment type="caution">
    <text evidence="10">The sequence shown here is derived from an EMBL/GenBank/DDBJ whole genome shotgun (WGS) entry which is preliminary data.</text>
</comment>
<dbReference type="SUPFAM" id="SSF56112">
    <property type="entry name" value="Protein kinase-like (PK-like)"/>
    <property type="match status" value="1"/>
</dbReference>
<dbReference type="InParanoid" id="A0A2P6NY42"/>